<dbReference type="AlphaFoldDB" id="A0A183JPW4"/>
<dbReference type="Pfam" id="PF13574">
    <property type="entry name" value="Reprolysin_2"/>
    <property type="match status" value="1"/>
</dbReference>
<dbReference type="STRING" id="6186.A0A183JPW4"/>
<feature type="binding site" evidence="2">
    <location>
        <position position="75"/>
    </location>
    <ligand>
        <name>Zn(2+)</name>
        <dbReference type="ChEBI" id="CHEBI:29105"/>
        <note>catalytic</note>
    </ligand>
</feature>
<dbReference type="GO" id="GO:0004222">
    <property type="term" value="F:metalloendopeptidase activity"/>
    <property type="evidence" value="ECO:0007669"/>
    <property type="project" value="InterPro"/>
</dbReference>
<dbReference type="FunFam" id="4.10.70.10:FF:000003">
    <property type="entry name" value="Disintegrin and metalloproteinase domain-containing protein 17"/>
    <property type="match status" value="1"/>
</dbReference>
<dbReference type="GO" id="GO:0046872">
    <property type="term" value="F:metal ion binding"/>
    <property type="evidence" value="ECO:0007669"/>
    <property type="project" value="UniProtKB-KW"/>
</dbReference>
<evidence type="ECO:0000256" key="1">
    <source>
        <dbReference type="ARBA" id="ARBA00023157"/>
    </source>
</evidence>
<dbReference type="InterPro" id="IPR001590">
    <property type="entry name" value="Peptidase_M12B"/>
</dbReference>
<dbReference type="PROSITE" id="PS50215">
    <property type="entry name" value="ADAM_MEPRO"/>
    <property type="match status" value="1"/>
</dbReference>
<dbReference type="GO" id="GO:0006509">
    <property type="term" value="P:membrane protein ectodomain proteolysis"/>
    <property type="evidence" value="ECO:0007669"/>
    <property type="project" value="TreeGrafter"/>
</dbReference>
<evidence type="ECO:0000313" key="5">
    <source>
        <dbReference type="EMBL" id="VDO90782.1"/>
    </source>
</evidence>
<sequence length="287" mass="31382">MTLLFNEPSYLIFSHSQQFFMLPSTVTSRYNKVHRIIRVRRNNKKDLYLNTGWTTYVDYNVNALAELITAHELGHSWGADHDPDTDECNPAAISSGKYLMYTYSVSGYAENNGKFSPCSLRTIGACLVTRAPLCFEDSSAALSNLCGNSRIDEGEECDVGRNPHDPCCSSECYFRTGAHCSPWNHGCCTSAPKNTICAQTSSTNPCLGPGQCNGLSSICPGPTLLSGGQCDEYGRCFQGKCHPFCSSLGLETCICDSGRLDALIIKKSLGSLIKNKNCSVVKLYNRV</sequence>
<dbReference type="InterPro" id="IPR024079">
    <property type="entry name" value="MetalloPept_cat_dom_sf"/>
</dbReference>
<dbReference type="Gene3D" id="3.40.390.10">
    <property type="entry name" value="Collagenase (Catalytic Domain)"/>
    <property type="match status" value="1"/>
</dbReference>
<feature type="active site" evidence="2">
    <location>
        <position position="72"/>
    </location>
</feature>
<evidence type="ECO:0000313" key="6">
    <source>
        <dbReference type="Proteomes" id="UP000279833"/>
    </source>
</evidence>
<keyword evidence="6" id="KW-1185">Reference proteome</keyword>
<evidence type="ECO:0000259" key="3">
    <source>
        <dbReference type="PROSITE" id="PS50214"/>
    </source>
</evidence>
<dbReference type="WBParaSite" id="SCUD_0000475101-mRNA-1">
    <property type="protein sequence ID" value="SCUD_0000475101-mRNA-1"/>
    <property type="gene ID" value="SCUD_0000475101"/>
</dbReference>
<keyword evidence="2" id="KW-0862">Zinc</keyword>
<keyword evidence="2" id="KW-0479">Metal-binding</keyword>
<dbReference type="GO" id="GO:0007219">
    <property type="term" value="P:Notch signaling pathway"/>
    <property type="evidence" value="ECO:0007669"/>
    <property type="project" value="TreeGrafter"/>
</dbReference>
<comment type="caution">
    <text evidence="2">Lacks conserved residue(s) required for the propagation of feature annotation.</text>
</comment>
<feature type="binding site" evidence="2">
    <location>
        <position position="81"/>
    </location>
    <ligand>
        <name>Zn(2+)</name>
        <dbReference type="ChEBI" id="CHEBI:29105"/>
        <note>catalytic</note>
    </ligand>
</feature>
<dbReference type="PANTHER" id="PTHR45702:SF6">
    <property type="entry name" value="DISINTEGRIN AND METALLOPROTEINASE DOMAIN-CONTAINING PROTEIN 17"/>
    <property type="match status" value="1"/>
</dbReference>
<evidence type="ECO:0000313" key="7">
    <source>
        <dbReference type="WBParaSite" id="SCUD_0000475101-mRNA-1"/>
    </source>
</evidence>
<name>A0A183JPW4_9TREM</name>
<reference evidence="5 6" key="2">
    <citation type="submission" date="2018-11" db="EMBL/GenBank/DDBJ databases">
        <authorList>
            <consortium name="Pathogen Informatics"/>
        </authorList>
    </citation>
    <scope>NUCLEOTIDE SEQUENCE [LARGE SCALE GENOMIC DNA]</scope>
    <source>
        <strain evidence="5">Dakar</strain>
        <strain evidence="6">Dakar, Senegal</strain>
    </source>
</reference>
<feature type="domain" description="Disintegrin" evidence="3">
    <location>
        <begin position="143"/>
        <end position="227"/>
    </location>
</feature>
<dbReference type="InterPro" id="IPR001762">
    <property type="entry name" value="Disintegrin_dom"/>
</dbReference>
<dbReference type="InterPro" id="IPR036436">
    <property type="entry name" value="Disintegrin_dom_sf"/>
</dbReference>
<organism evidence="7">
    <name type="scientific">Schistosoma curassoni</name>
    <dbReference type="NCBI Taxonomy" id="6186"/>
    <lineage>
        <taxon>Eukaryota</taxon>
        <taxon>Metazoa</taxon>
        <taxon>Spiralia</taxon>
        <taxon>Lophotrochozoa</taxon>
        <taxon>Platyhelminthes</taxon>
        <taxon>Trematoda</taxon>
        <taxon>Digenea</taxon>
        <taxon>Strigeidida</taxon>
        <taxon>Schistosomatoidea</taxon>
        <taxon>Schistosomatidae</taxon>
        <taxon>Schistosoma</taxon>
    </lineage>
</organism>
<gene>
    <name evidence="5" type="ORF">SCUD_LOCUS4751</name>
</gene>
<feature type="domain" description="Peptidase M12B" evidence="4">
    <location>
        <begin position="67"/>
        <end position="139"/>
    </location>
</feature>
<dbReference type="EMBL" id="UZAK01006713">
    <property type="protein sequence ID" value="VDO90782.1"/>
    <property type="molecule type" value="Genomic_DNA"/>
</dbReference>
<reference evidence="7" key="1">
    <citation type="submission" date="2016-06" db="UniProtKB">
        <authorList>
            <consortium name="WormBaseParasite"/>
        </authorList>
    </citation>
    <scope>IDENTIFICATION</scope>
</reference>
<dbReference type="SMART" id="SM00050">
    <property type="entry name" value="DISIN"/>
    <property type="match status" value="1"/>
</dbReference>
<dbReference type="PANTHER" id="PTHR45702">
    <property type="entry name" value="ADAM10/ADAM17 METALLOPEPTIDASE FAMILY MEMBER"/>
    <property type="match status" value="1"/>
</dbReference>
<feature type="binding site" evidence="2">
    <location>
        <position position="71"/>
    </location>
    <ligand>
        <name>Zn(2+)</name>
        <dbReference type="ChEBI" id="CHEBI:29105"/>
        <note>catalytic</note>
    </ligand>
</feature>
<evidence type="ECO:0000256" key="2">
    <source>
        <dbReference type="PROSITE-ProRule" id="PRU00276"/>
    </source>
</evidence>
<dbReference type="PROSITE" id="PS50214">
    <property type="entry name" value="DISINTEGRIN_2"/>
    <property type="match status" value="1"/>
</dbReference>
<dbReference type="Proteomes" id="UP000279833">
    <property type="component" value="Unassembled WGS sequence"/>
</dbReference>
<keyword evidence="1" id="KW-1015">Disulfide bond</keyword>
<protein>
    <submittedName>
        <fullName evidence="7">Disintegrin domain-containing protein</fullName>
    </submittedName>
</protein>
<dbReference type="SUPFAM" id="SSF55486">
    <property type="entry name" value="Metalloproteases ('zincins'), catalytic domain"/>
    <property type="match status" value="1"/>
</dbReference>
<proteinExistence type="predicted"/>
<dbReference type="GO" id="GO:0005886">
    <property type="term" value="C:plasma membrane"/>
    <property type="evidence" value="ECO:0007669"/>
    <property type="project" value="TreeGrafter"/>
</dbReference>
<dbReference type="SUPFAM" id="SSF57552">
    <property type="entry name" value="Blood coagulation inhibitor (disintegrin)"/>
    <property type="match status" value="1"/>
</dbReference>
<dbReference type="InterPro" id="IPR051489">
    <property type="entry name" value="ADAM_Metalloproteinase"/>
</dbReference>
<evidence type="ECO:0000259" key="4">
    <source>
        <dbReference type="PROSITE" id="PS50215"/>
    </source>
</evidence>
<accession>A0A183JPW4</accession>
<dbReference type="Gene3D" id="4.10.70.10">
    <property type="entry name" value="Disintegrin domain"/>
    <property type="match status" value="1"/>
</dbReference>